<dbReference type="GO" id="GO:0004805">
    <property type="term" value="F:trehalose-phosphatase activity"/>
    <property type="evidence" value="ECO:0007669"/>
    <property type="project" value="UniProtKB-EC"/>
</dbReference>
<dbReference type="UniPathway" id="UPA00299"/>
<dbReference type="InterPro" id="IPR023214">
    <property type="entry name" value="HAD_sf"/>
</dbReference>
<dbReference type="InterPro" id="IPR006379">
    <property type="entry name" value="HAD-SF_hydro_IIB"/>
</dbReference>
<evidence type="ECO:0000256" key="2">
    <source>
        <dbReference type="ARBA" id="ARBA00008770"/>
    </source>
</evidence>
<keyword evidence="4" id="KW-0479">Metal-binding</keyword>
<evidence type="ECO:0000313" key="6">
    <source>
        <dbReference type="Proteomes" id="UP000245765"/>
    </source>
</evidence>
<dbReference type="AlphaFoldDB" id="A0A317FJF1"/>
<comment type="pathway">
    <text evidence="1 4">Glycan biosynthesis; trehalose biosynthesis.</text>
</comment>
<comment type="caution">
    <text evidence="5">The sequence shown here is derived from an EMBL/GenBank/DDBJ whole genome shotgun (WGS) entry which is preliminary data.</text>
</comment>
<dbReference type="NCBIfam" id="TIGR01484">
    <property type="entry name" value="HAD-SF-IIB"/>
    <property type="match status" value="1"/>
</dbReference>
<dbReference type="EC" id="3.1.3.12" evidence="4"/>
<gene>
    <name evidence="5" type="primary">otsB</name>
    <name evidence="5" type="ORF">DFH01_01885</name>
</gene>
<evidence type="ECO:0000256" key="4">
    <source>
        <dbReference type="RuleBase" id="RU361117"/>
    </source>
</evidence>
<keyword evidence="3 4" id="KW-0378">Hydrolase</keyword>
<keyword evidence="6" id="KW-1185">Reference proteome</keyword>
<name>A0A317FJF1_9PROT</name>
<dbReference type="RefSeq" id="WP_109868701.1">
    <property type="nucleotide sequence ID" value="NZ_QGNA01000001.1"/>
</dbReference>
<dbReference type="NCBIfam" id="TIGR00685">
    <property type="entry name" value="T6PP"/>
    <property type="match status" value="1"/>
</dbReference>
<dbReference type="PANTHER" id="PTHR43768:SF3">
    <property type="entry name" value="TREHALOSE 6-PHOSPHATE PHOSPHATASE"/>
    <property type="match status" value="1"/>
</dbReference>
<dbReference type="EMBL" id="QGNA01000001">
    <property type="protein sequence ID" value="PWS38079.1"/>
    <property type="molecule type" value="Genomic_DNA"/>
</dbReference>
<organism evidence="5 6">
    <name type="scientific">Falsiroseomonas bella</name>
    <dbReference type="NCBI Taxonomy" id="2184016"/>
    <lineage>
        <taxon>Bacteria</taxon>
        <taxon>Pseudomonadati</taxon>
        <taxon>Pseudomonadota</taxon>
        <taxon>Alphaproteobacteria</taxon>
        <taxon>Acetobacterales</taxon>
        <taxon>Roseomonadaceae</taxon>
        <taxon>Falsiroseomonas</taxon>
    </lineage>
</organism>
<dbReference type="OrthoDB" id="9814913at2"/>
<evidence type="ECO:0000256" key="1">
    <source>
        <dbReference type="ARBA" id="ARBA00005199"/>
    </source>
</evidence>
<dbReference type="Gene3D" id="3.30.70.1020">
    <property type="entry name" value="Trehalose-6-phosphate phosphatase related protein, domain 2"/>
    <property type="match status" value="1"/>
</dbReference>
<dbReference type="PANTHER" id="PTHR43768">
    <property type="entry name" value="TREHALOSE 6-PHOSPHATE PHOSPHATASE"/>
    <property type="match status" value="1"/>
</dbReference>
<comment type="cofactor">
    <cofactor evidence="4">
        <name>Mg(2+)</name>
        <dbReference type="ChEBI" id="CHEBI:18420"/>
    </cofactor>
</comment>
<dbReference type="GO" id="GO:0046872">
    <property type="term" value="F:metal ion binding"/>
    <property type="evidence" value="ECO:0007669"/>
    <property type="project" value="UniProtKB-KW"/>
</dbReference>
<dbReference type="InterPro" id="IPR036412">
    <property type="entry name" value="HAD-like_sf"/>
</dbReference>
<dbReference type="InterPro" id="IPR003337">
    <property type="entry name" value="Trehalose_PPase"/>
</dbReference>
<sequence length="242" mass="25211">MDTLPIALDRAALFLDFDGTLVEIAPRPDAVVVPPALPGLLRRLAARLEGALAIVSGRPLAELDSFLPVPLAMAGEHGAALRPAPGGRAQRPPLPLPPPEWRHRAEALAAAHPGALVEPKAHGFVLHYRQAPEAGQPGRALLEDLVGGDADFVVMPAHMAWEVKPAAVSKAMAVERLMAAPPFAGRLPVYVGDDVTDEAGMAAARAAGGLGLRLQDSFGTPAALRDWLARLAEGAPAEAVAR</sequence>
<dbReference type="Proteomes" id="UP000245765">
    <property type="component" value="Unassembled WGS sequence"/>
</dbReference>
<dbReference type="GO" id="GO:0005992">
    <property type="term" value="P:trehalose biosynthetic process"/>
    <property type="evidence" value="ECO:0007669"/>
    <property type="project" value="UniProtKB-UniPathway"/>
</dbReference>
<dbReference type="Gene3D" id="3.40.50.1000">
    <property type="entry name" value="HAD superfamily/HAD-like"/>
    <property type="match status" value="1"/>
</dbReference>
<comment type="catalytic activity">
    <reaction evidence="4">
        <text>alpha,alpha-trehalose 6-phosphate + H2O = alpha,alpha-trehalose + phosphate</text>
        <dbReference type="Rhea" id="RHEA:23420"/>
        <dbReference type="ChEBI" id="CHEBI:15377"/>
        <dbReference type="ChEBI" id="CHEBI:16551"/>
        <dbReference type="ChEBI" id="CHEBI:43474"/>
        <dbReference type="ChEBI" id="CHEBI:58429"/>
        <dbReference type="EC" id="3.1.3.12"/>
    </reaction>
</comment>
<accession>A0A317FJF1</accession>
<dbReference type="Pfam" id="PF02358">
    <property type="entry name" value="Trehalose_PPase"/>
    <property type="match status" value="1"/>
</dbReference>
<evidence type="ECO:0000313" key="5">
    <source>
        <dbReference type="EMBL" id="PWS38079.1"/>
    </source>
</evidence>
<keyword evidence="4" id="KW-0460">Magnesium</keyword>
<comment type="similarity">
    <text evidence="2 4">Belongs to the trehalose phosphatase family.</text>
</comment>
<dbReference type="SUPFAM" id="SSF56784">
    <property type="entry name" value="HAD-like"/>
    <property type="match status" value="1"/>
</dbReference>
<reference evidence="6" key="1">
    <citation type="submission" date="2018-05" db="EMBL/GenBank/DDBJ databases">
        <authorList>
            <person name="Du Z."/>
            <person name="Wang X."/>
        </authorList>
    </citation>
    <scope>NUCLEOTIDE SEQUENCE [LARGE SCALE GENOMIC DNA]</scope>
    <source>
        <strain evidence="6">CQN31</strain>
    </source>
</reference>
<comment type="function">
    <text evidence="4">Removes the phosphate from trehalose 6-phosphate to produce free trehalose.</text>
</comment>
<evidence type="ECO:0000256" key="3">
    <source>
        <dbReference type="ARBA" id="ARBA00022801"/>
    </source>
</evidence>
<protein>
    <recommendedName>
        <fullName evidence="4">Trehalose 6-phosphate phosphatase</fullName>
        <ecNumber evidence="4">3.1.3.12</ecNumber>
    </recommendedName>
</protein>
<dbReference type="InterPro" id="IPR044651">
    <property type="entry name" value="OTSB-like"/>
</dbReference>
<proteinExistence type="inferred from homology"/>